<sequence length="111" mass="12276">MSIKPVTNFEQARMRDLRAQCLSAEKIAEQVGRSTPCVMAHVRDMGIQCRTGRPGTDPVTARRILALADDGVPHAVIAERFGRTPGSMKTIVCRLRRQRREASASQEARAC</sequence>
<evidence type="ECO:0000313" key="1">
    <source>
        <dbReference type="EMBL" id="HJE22111.1"/>
    </source>
</evidence>
<comment type="caution">
    <text evidence="1">The sequence shown here is derived from an EMBL/GenBank/DDBJ whole genome shotgun (WGS) entry which is preliminary data.</text>
</comment>
<accession>A0A921DZ29</accession>
<dbReference type="EMBL" id="DYYG01000001">
    <property type="protein sequence ID" value="HJE22111.1"/>
    <property type="molecule type" value="Genomic_DNA"/>
</dbReference>
<dbReference type="Proteomes" id="UP000742631">
    <property type="component" value="Unassembled WGS sequence"/>
</dbReference>
<protein>
    <submittedName>
        <fullName evidence="1">Uncharacterized protein</fullName>
    </submittedName>
</protein>
<organism evidence="1 2">
    <name type="scientific">Methylorubrum populi</name>
    <dbReference type="NCBI Taxonomy" id="223967"/>
    <lineage>
        <taxon>Bacteria</taxon>
        <taxon>Pseudomonadati</taxon>
        <taxon>Pseudomonadota</taxon>
        <taxon>Alphaproteobacteria</taxon>
        <taxon>Hyphomicrobiales</taxon>
        <taxon>Methylobacteriaceae</taxon>
        <taxon>Methylorubrum</taxon>
    </lineage>
</organism>
<gene>
    <name evidence="1" type="ORF">K8W01_00415</name>
</gene>
<reference evidence="1" key="2">
    <citation type="submission" date="2021-09" db="EMBL/GenBank/DDBJ databases">
        <authorList>
            <person name="Gilroy R."/>
        </authorList>
    </citation>
    <scope>NUCLEOTIDE SEQUENCE</scope>
    <source>
        <strain evidence="1">316</strain>
    </source>
</reference>
<reference evidence="1" key="1">
    <citation type="journal article" date="2021" name="PeerJ">
        <title>Extensive microbial diversity within the chicken gut microbiome revealed by metagenomics and culture.</title>
        <authorList>
            <person name="Gilroy R."/>
            <person name="Ravi A."/>
            <person name="Getino M."/>
            <person name="Pursley I."/>
            <person name="Horton D.L."/>
            <person name="Alikhan N.F."/>
            <person name="Baker D."/>
            <person name="Gharbi K."/>
            <person name="Hall N."/>
            <person name="Watson M."/>
            <person name="Adriaenssens E.M."/>
            <person name="Foster-Nyarko E."/>
            <person name="Jarju S."/>
            <person name="Secka A."/>
            <person name="Antonio M."/>
            <person name="Oren A."/>
            <person name="Chaudhuri R.R."/>
            <person name="La Ragione R."/>
            <person name="Hildebrand F."/>
            <person name="Pallen M.J."/>
        </authorList>
    </citation>
    <scope>NUCLEOTIDE SEQUENCE</scope>
    <source>
        <strain evidence="1">316</strain>
    </source>
</reference>
<name>A0A921DZ29_9HYPH</name>
<dbReference type="AlphaFoldDB" id="A0A921DZ29"/>
<dbReference type="Gene3D" id="1.10.10.60">
    <property type="entry name" value="Homeodomain-like"/>
    <property type="match status" value="1"/>
</dbReference>
<evidence type="ECO:0000313" key="2">
    <source>
        <dbReference type="Proteomes" id="UP000742631"/>
    </source>
</evidence>
<proteinExistence type="predicted"/>